<dbReference type="AlphaFoldDB" id="A0A4S8KVV2"/>
<gene>
    <name evidence="1" type="ORF">K435DRAFT_590928</name>
</gene>
<sequence length="75" mass="8581">VEELCSSVMQLMKHFQQSGDWAAVDNAVQLMEEVIRLTPDGHTEKARWLNNLGNAFKSRFEHLGELRDIENAILV</sequence>
<evidence type="ECO:0008006" key="3">
    <source>
        <dbReference type="Google" id="ProtNLM"/>
    </source>
</evidence>
<protein>
    <recommendedName>
        <fullName evidence="3">TPR-like protein</fullName>
    </recommendedName>
</protein>
<accession>A0A4S8KVV2</accession>
<name>A0A4S8KVV2_DENBC</name>
<keyword evidence="2" id="KW-1185">Reference proteome</keyword>
<proteinExistence type="predicted"/>
<organism evidence="1 2">
    <name type="scientific">Dendrothele bispora (strain CBS 962.96)</name>
    <dbReference type="NCBI Taxonomy" id="1314807"/>
    <lineage>
        <taxon>Eukaryota</taxon>
        <taxon>Fungi</taxon>
        <taxon>Dikarya</taxon>
        <taxon>Basidiomycota</taxon>
        <taxon>Agaricomycotina</taxon>
        <taxon>Agaricomycetes</taxon>
        <taxon>Agaricomycetidae</taxon>
        <taxon>Agaricales</taxon>
        <taxon>Agaricales incertae sedis</taxon>
        <taxon>Dendrothele</taxon>
    </lineage>
</organism>
<evidence type="ECO:0000313" key="1">
    <source>
        <dbReference type="EMBL" id="THU79638.1"/>
    </source>
</evidence>
<feature type="non-terminal residue" evidence="1">
    <location>
        <position position="75"/>
    </location>
</feature>
<dbReference type="EMBL" id="ML179998">
    <property type="protein sequence ID" value="THU79638.1"/>
    <property type="molecule type" value="Genomic_DNA"/>
</dbReference>
<feature type="non-terminal residue" evidence="1">
    <location>
        <position position="1"/>
    </location>
</feature>
<reference evidence="1 2" key="1">
    <citation type="journal article" date="2019" name="Nat. Ecol. Evol.">
        <title>Megaphylogeny resolves global patterns of mushroom evolution.</title>
        <authorList>
            <person name="Varga T."/>
            <person name="Krizsan K."/>
            <person name="Foldi C."/>
            <person name="Dima B."/>
            <person name="Sanchez-Garcia M."/>
            <person name="Sanchez-Ramirez S."/>
            <person name="Szollosi G.J."/>
            <person name="Szarkandi J.G."/>
            <person name="Papp V."/>
            <person name="Albert L."/>
            <person name="Andreopoulos W."/>
            <person name="Angelini C."/>
            <person name="Antonin V."/>
            <person name="Barry K.W."/>
            <person name="Bougher N.L."/>
            <person name="Buchanan P."/>
            <person name="Buyck B."/>
            <person name="Bense V."/>
            <person name="Catcheside P."/>
            <person name="Chovatia M."/>
            <person name="Cooper J."/>
            <person name="Damon W."/>
            <person name="Desjardin D."/>
            <person name="Finy P."/>
            <person name="Geml J."/>
            <person name="Haridas S."/>
            <person name="Hughes K."/>
            <person name="Justo A."/>
            <person name="Karasinski D."/>
            <person name="Kautmanova I."/>
            <person name="Kiss B."/>
            <person name="Kocsube S."/>
            <person name="Kotiranta H."/>
            <person name="LaButti K.M."/>
            <person name="Lechner B.E."/>
            <person name="Liimatainen K."/>
            <person name="Lipzen A."/>
            <person name="Lukacs Z."/>
            <person name="Mihaltcheva S."/>
            <person name="Morgado L.N."/>
            <person name="Niskanen T."/>
            <person name="Noordeloos M.E."/>
            <person name="Ohm R.A."/>
            <person name="Ortiz-Santana B."/>
            <person name="Ovrebo C."/>
            <person name="Racz N."/>
            <person name="Riley R."/>
            <person name="Savchenko A."/>
            <person name="Shiryaev A."/>
            <person name="Soop K."/>
            <person name="Spirin V."/>
            <person name="Szebenyi C."/>
            <person name="Tomsovsky M."/>
            <person name="Tulloss R.E."/>
            <person name="Uehling J."/>
            <person name="Grigoriev I.V."/>
            <person name="Vagvolgyi C."/>
            <person name="Papp T."/>
            <person name="Martin F.M."/>
            <person name="Miettinen O."/>
            <person name="Hibbett D.S."/>
            <person name="Nagy L.G."/>
        </authorList>
    </citation>
    <scope>NUCLEOTIDE SEQUENCE [LARGE SCALE GENOMIC DNA]</scope>
    <source>
        <strain evidence="1 2">CBS 962.96</strain>
    </source>
</reference>
<dbReference type="OrthoDB" id="9991317at2759"/>
<dbReference type="Proteomes" id="UP000297245">
    <property type="component" value="Unassembled WGS sequence"/>
</dbReference>
<evidence type="ECO:0000313" key="2">
    <source>
        <dbReference type="Proteomes" id="UP000297245"/>
    </source>
</evidence>